<protein>
    <recommendedName>
        <fullName evidence="3">DUF2237 domain-containing protein</fullName>
    </recommendedName>
</protein>
<dbReference type="EMBL" id="LAHO01000013">
    <property type="protein sequence ID" value="KKO44848.1"/>
    <property type="molecule type" value="Genomic_DNA"/>
</dbReference>
<dbReference type="InterPro" id="IPR018714">
    <property type="entry name" value="DUF2237"/>
</dbReference>
<proteinExistence type="predicted"/>
<accession>A0A0M2V6R2</accession>
<dbReference type="Gene3D" id="3.30.56.110">
    <property type="entry name" value="Protein of unknown function DUF2237"/>
    <property type="match status" value="1"/>
</dbReference>
<name>A0A0M2V6R2_9GAMM</name>
<dbReference type="AlphaFoldDB" id="A0A0M2V6R2"/>
<dbReference type="RefSeq" id="WP_046558235.1">
    <property type="nucleotide sequence ID" value="NZ_LAHO01000013.1"/>
</dbReference>
<dbReference type="PANTHER" id="PTHR37466">
    <property type="entry name" value="SLR1628 PROTEIN"/>
    <property type="match status" value="1"/>
</dbReference>
<organism evidence="1 2">
    <name type="scientific">Arsukibacterium ikkense</name>
    <dbReference type="NCBI Taxonomy" id="336831"/>
    <lineage>
        <taxon>Bacteria</taxon>
        <taxon>Pseudomonadati</taxon>
        <taxon>Pseudomonadota</taxon>
        <taxon>Gammaproteobacteria</taxon>
        <taxon>Chromatiales</taxon>
        <taxon>Chromatiaceae</taxon>
        <taxon>Arsukibacterium</taxon>
    </lineage>
</organism>
<sequence length="122" mass="13236">MTGLSLNVLGQPLQACCFSPTTGYFRDGYCRTNDQDIGSHVICAELTDAFLQFTLAQGNDLITPKPEWNFAGLKAGDHWCLCALRWQEAEAAGVAPPVKLSACHGKALKYIELSLLQQYAAG</sequence>
<gene>
    <name evidence="1" type="ORF">WG68_13525</name>
</gene>
<dbReference type="Proteomes" id="UP000034228">
    <property type="component" value="Unassembled WGS sequence"/>
</dbReference>
<comment type="caution">
    <text evidence="1">The sequence shown here is derived from an EMBL/GenBank/DDBJ whole genome shotgun (WGS) entry which is preliminary data.</text>
</comment>
<evidence type="ECO:0000313" key="2">
    <source>
        <dbReference type="Proteomes" id="UP000034228"/>
    </source>
</evidence>
<evidence type="ECO:0008006" key="3">
    <source>
        <dbReference type="Google" id="ProtNLM"/>
    </source>
</evidence>
<evidence type="ECO:0000313" key="1">
    <source>
        <dbReference type="EMBL" id="KKO44848.1"/>
    </source>
</evidence>
<dbReference type="Pfam" id="PF09996">
    <property type="entry name" value="DUF2237"/>
    <property type="match status" value="1"/>
</dbReference>
<reference evidence="1 2" key="1">
    <citation type="submission" date="2015-03" db="EMBL/GenBank/DDBJ databases">
        <title>Draft genome sequences of two protease-producing strains of Arsukibacterium isolated from two cold and alkaline environments.</title>
        <authorList>
            <person name="Lylloff J.E."/>
            <person name="Skov L.B."/>
            <person name="Jepsen M."/>
            <person name="Hallin P.F."/>
            <person name="Sorensen S.J."/>
            <person name="Stougaard P."/>
            <person name="Glaring M.A."/>
        </authorList>
    </citation>
    <scope>NUCLEOTIDE SEQUENCE [LARGE SCALE GENOMIC DNA]</scope>
    <source>
        <strain evidence="1 2">GCM72</strain>
    </source>
</reference>
<dbReference type="PATRIC" id="fig|336831.14.peg.3475"/>
<keyword evidence="2" id="KW-1185">Reference proteome</keyword>
<dbReference type="PANTHER" id="PTHR37466:SF1">
    <property type="entry name" value="SLR1628 PROTEIN"/>
    <property type="match status" value="1"/>
</dbReference>
<dbReference type="OrthoDB" id="9792525at2"/>